<dbReference type="Proteomes" id="UP000070549">
    <property type="component" value="Unassembled WGS sequence"/>
</dbReference>
<proteinExistence type="predicted"/>
<comment type="caution">
    <text evidence="2">The sequence shown here is derived from an EMBL/GenBank/DDBJ whole genome shotgun (WGS) entry which is preliminary data.</text>
</comment>
<keyword evidence="1" id="KW-0472">Membrane</keyword>
<evidence type="ECO:0000256" key="1">
    <source>
        <dbReference type="SAM" id="Phobius"/>
    </source>
</evidence>
<protein>
    <submittedName>
        <fullName evidence="2">Uncharacterized protein</fullName>
    </submittedName>
</protein>
<name>A0A133VGV4_9EURY</name>
<gene>
    <name evidence="2" type="ORF">AKJ49_00345</name>
</gene>
<evidence type="ECO:0000313" key="3">
    <source>
        <dbReference type="Proteomes" id="UP000070549"/>
    </source>
</evidence>
<dbReference type="EMBL" id="LHYC01000005">
    <property type="protein sequence ID" value="KXB05671.1"/>
    <property type="molecule type" value="Genomic_DNA"/>
</dbReference>
<keyword evidence="3" id="KW-1185">Reference proteome</keyword>
<evidence type="ECO:0000313" key="2">
    <source>
        <dbReference type="EMBL" id="KXB05671.1"/>
    </source>
</evidence>
<reference evidence="2 3" key="1">
    <citation type="journal article" date="2016" name="Sci. Rep.">
        <title>Metabolic traits of an uncultured archaeal lineage -MSBL1- from brine pools of the Red Sea.</title>
        <authorList>
            <person name="Mwirichia R."/>
            <person name="Alam I."/>
            <person name="Rashid M."/>
            <person name="Vinu M."/>
            <person name="Ba-Alawi W."/>
            <person name="Anthony Kamau A."/>
            <person name="Kamanda Ngugi D."/>
            <person name="Goker M."/>
            <person name="Klenk H.P."/>
            <person name="Bajic V."/>
            <person name="Stingl U."/>
        </authorList>
    </citation>
    <scope>NUCLEOTIDE SEQUENCE [LARGE SCALE GENOMIC DNA]</scope>
    <source>
        <strain evidence="2">SCGC-AAA382A03</strain>
    </source>
</reference>
<dbReference type="AlphaFoldDB" id="A0A133VGV4"/>
<feature type="transmembrane region" description="Helical" evidence="1">
    <location>
        <begin position="301"/>
        <end position="320"/>
    </location>
</feature>
<accession>A0A133VGV4</accession>
<sequence>MEIKFPTRREIENKRMKKFFERMKTDKVTDNWLGFRYDWGVEILKKQVGTSSFYADAWILSTLHEIIDQKLLKDSKPVKEDFEGFLVDSQRDIASLCLFYSAASIYEFDNDTKEVIKEKVNQNIDKYFSNEKSVLNFAPSPEFMFSIFKGAECLTEENYELLKKEIRHLEEKDFYKSEKRRFYAIASLFEIGDESKAKKKLLETLHIKSIDELTDEELILLSWIFSEYYHKLDSSEELLNFRDEVMTKFKERPFGDITNLSISGLCQLISTTHDTISGEYYFVKKGEESDRFLENNIKGKYHITIGLCLTAIYGTLFIFARNMLIEIISQTGFIVGSTLFIILLPLILIIDGMWRIIKNKPHKSYEETIGRLLRFIK</sequence>
<feature type="transmembrane region" description="Helical" evidence="1">
    <location>
        <begin position="332"/>
        <end position="354"/>
    </location>
</feature>
<keyword evidence="1" id="KW-1133">Transmembrane helix</keyword>
<organism evidence="2 3">
    <name type="scientific">candidate division MSBL1 archaeon SCGC-AAA382A03</name>
    <dbReference type="NCBI Taxonomy" id="1698278"/>
    <lineage>
        <taxon>Archaea</taxon>
        <taxon>Methanobacteriati</taxon>
        <taxon>Methanobacteriota</taxon>
        <taxon>candidate division MSBL1</taxon>
    </lineage>
</organism>
<keyword evidence="1" id="KW-0812">Transmembrane</keyword>